<dbReference type="RefSeq" id="XP_035659803.1">
    <property type="nucleotide sequence ID" value="XM_035803910.1"/>
</dbReference>
<protein>
    <submittedName>
        <fullName evidence="4">Uncharacterized protein LOC118404669</fullName>
    </submittedName>
</protein>
<dbReference type="OrthoDB" id="8300661at2759"/>
<name>A0A9J7KHX4_BRAFL</name>
<accession>A0A9J7KHX4</accession>
<evidence type="ECO:0000313" key="4">
    <source>
        <dbReference type="RefSeq" id="XP_035659803.1"/>
    </source>
</evidence>
<evidence type="ECO:0000256" key="2">
    <source>
        <dbReference type="SAM" id="MobiDB-lite"/>
    </source>
</evidence>
<reference evidence="4" key="2">
    <citation type="submission" date="2025-08" db="UniProtKB">
        <authorList>
            <consortium name="RefSeq"/>
        </authorList>
    </citation>
    <scope>IDENTIFICATION</scope>
    <source>
        <strain evidence="4">S238N-H82</strain>
        <tissue evidence="4">Testes</tissue>
    </source>
</reference>
<evidence type="ECO:0000256" key="1">
    <source>
        <dbReference type="SAM" id="Coils"/>
    </source>
</evidence>
<reference evidence="3" key="1">
    <citation type="journal article" date="2020" name="Nat. Ecol. Evol.">
        <title>Deeply conserved synteny resolves early events in vertebrate evolution.</title>
        <authorList>
            <person name="Simakov O."/>
            <person name="Marletaz F."/>
            <person name="Yue J.X."/>
            <person name="O'Connell B."/>
            <person name="Jenkins J."/>
            <person name="Brandt A."/>
            <person name="Calef R."/>
            <person name="Tung C.H."/>
            <person name="Huang T.K."/>
            <person name="Schmutz J."/>
            <person name="Satoh N."/>
            <person name="Yu J.K."/>
            <person name="Putnam N.H."/>
            <person name="Green R.E."/>
            <person name="Rokhsar D.S."/>
        </authorList>
    </citation>
    <scope>NUCLEOTIDE SEQUENCE [LARGE SCALE GENOMIC DNA]</scope>
    <source>
        <strain evidence="3">S238N-H82</strain>
    </source>
</reference>
<keyword evidence="3" id="KW-1185">Reference proteome</keyword>
<feature type="compositionally biased region" description="Basic residues" evidence="2">
    <location>
        <begin position="191"/>
        <end position="202"/>
    </location>
</feature>
<feature type="coiled-coil region" evidence="1">
    <location>
        <begin position="89"/>
        <end position="126"/>
    </location>
</feature>
<feature type="region of interest" description="Disordered" evidence="2">
    <location>
        <begin position="185"/>
        <end position="210"/>
    </location>
</feature>
<proteinExistence type="predicted"/>
<gene>
    <name evidence="4" type="primary">LOC118404669</name>
</gene>
<dbReference type="KEGG" id="bfo:118404669"/>
<dbReference type="GeneID" id="118404669"/>
<evidence type="ECO:0000313" key="3">
    <source>
        <dbReference type="Proteomes" id="UP000001554"/>
    </source>
</evidence>
<dbReference type="Proteomes" id="UP000001554">
    <property type="component" value="Chromosome 17"/>
</dbReference>
<organism evidence="3 4">
    <name type="scientific">Branchiostoma floridae</name>
    <name type="common">Florida lancelet</name>
    <name type="synonym">Amphioxus</name>
    <dbReference type="NCBI Taxonomy" id="7739"/>
    <lineage>
        <taxon>Eukaryota</taxon>
        <taxon>Metazoa</taxon>
        <taxon>Chordata</taxon>
        <taxon>Cephalochordata</taxon>
        <taxon>Leptocardii</taxon>
        <taxon>Amphioxiformes</taxon>
        <taxon>Branchiostomatidae</taxon>
        <taxon>Branchiostoma</taxon>
    </lineage>
</organism>
<dbReference type="AlphaFoldDB" id="A0A9J7KHX4"/>
<sequence>MSEKYKVKLGWTPRPVHPKTKYANSILPTVHKEYFPVCQRPDKFKEFFLQERNRQFDLKTKAEKLSSQVEFVRGNNPAAAGRFLAENFVAKGKQDRSTIERNIKKLKDKQEEAAKLQDELEKHDNSLFKPGGRFLLRGRGQSHASNALQLENIRTLQRSISSALEKLEGALQKVLRLYPYQETAKQSRKDKVQRRKKVKRRENRKEQGAKEILDAIAPNRKGGPVTPANIDTAAVKGLSHRLFVRIFNALEHEQMTTEGKDKILKNLSSTCRRLVNQLASKGPLHADCIGYCEADEECPVNWECAHLLAELELGPGALAQTHRFAPWETGQAQVGLQDLNMDVLKKCTDAKTLQILDDNGCFDMEASEVVCAKLAQLEGECDCESD</sequence>
<keyword evidence="1" id="KW-0175">Coiled coil</keyword>